<evidence type="ECO:0000313" key="2">
    <source>
        <dbReference type="Proteomes" id="UP001155059"/>
    </source>
</evidence>
<organism evidence="1 2">
    <name type="scientific">Pseudomonas morbosilactucae</name>
    <dbReference type="NCBI Taxonomy" id="2938197"/>
    <lineage>
        <taxon>Bacteria</taxon>
        <taxon>Pseudomonadati</taxon>
        <taxon>Pseudomonadota</taxon>
        <taxon>Gammaproteobacteria</taxon>
        <taxon>Pseudomonadales</taxon>
        <taxon>Pseudomonadaceae</taxon>
        <taxon>Pseudomonas</taxon>
    </lineage>
</organism>
<comment type="caution">
    <text evidence="1">The sequence shown here is derived from an EMBL/GenBank/DDBJ whole genome shotgun (WGS) entry which is preliminary data.</text>
</comment>
<feature type="non-terminal residue" evidence="1">
    <location>
        <position position="1"/>
    </location>
</feature>
<evidence type="ECO:0000313" key="1">
    <source>
        <dbReference type="EMBL" id="MCK9796648.1"/>
    </source>
</evidence>
<proteinExistence type="predicted"/>
<reference evidence="1 2" key="2">
    <citation type="journal article" date="2023" name="Plant Pathol.">
        <title>Dismantling and reorganizing Pseudomonas marginalis sensu#lato.</title>
        <authorList>
            <person name="Sawada H."/>
            <person name="Fujikawa T."/>
            <person name="Satou M."/>
        </authorList>
    </citation>
    <scope>NUCLEOTIDE SEQUENCE [LARGE SCALE GENOMIC DNA]</scope>
    <source>
        <strain evidence="1 2">MAFF 302030</strain>
    </source>
</reference>
<dbReference type="EMBL" id="JALQCW010000005">
    <property type="protein sequence ID" value="MCK9796648.1"/>
    <property type="molecule type" value="Genomic_DNA"/>
</dbReference>
<sequence>ANIEQHTHGTGPVAVVYTLNIPALNLPLAACRLPLETCSLQLASLQLAACSSPLLQKNTPCPTACG</sequence>
<dbReference type="AlphaFoldDB" id="A0A9X1YQI6"/>
<name>A0A9X1YQI6_9PSED</name>
<protein>
    <submittedName>
        <fullName evidence="1">Uncharacterized protein</fullName>
    </submittedName>
</protein>
<dbReference type="RefSeq" id="WP_268264378.1">
    <property type="nucleotide sequence ID" value="NZ_JALQCW010000005.1"/>
</dbReference>
<reference evidence="1 2" key="1">
    <citation type="journal article" date="2022" name="Int. J. Syst. Evol. Microbiol.">
        <title>Pseudomonas aegrilactucae sp. nov. and Pseudomonas morbosilactucae sp. nov., pathogens causing bacterial rot of lettuce in Japan.</title>
        <authorList>
            <person name="Sawada H."/>
            <person name="Fujikawa T."/>
            <person name="Satou M."/>
        </authorList>
    </citation>
    <scope>NUCLEOTIDE SEQUENCE [LARGE SCALE GENOMIC DNA]</scope>
    <source>
        <strain evidence="1 2">MAFF 302030</strain>
    </source>
</reference>
<gene>
    <name evidence="1" type="ORF">M1B34_02535</name>
</gene>
<accession>A0A9X1YQI6</accession>
<dbReference type="Proteomes" id="UP001155059">
    <property type="component" value="Unassembled WGS sequence"/>
</dbReference>